<evidence type="ECO:0000313" key="2">
    <source>
        <dbReference type="Proteomes" id="UP000192674"/>
    </source>
</evidence>
<protein>
    <recommendedName>
        <fullName evidence="3">Sialidase</fullName>
    </recommendedName>
</protein>
<dbReference type="SUPFAM" id="SSF89372">
    <property type="entry name" value="Fucose-specific lectin"/>
    <property type="match status" value="1"/>
</dbReference>
<keyword evidence="2" id="KW-1185">Reference proteome</keyword>
<evidence type="ECO:0008006" key="3">
    <source>
        <dbReference type="Google" id="ProtNLM"/>
    </source>
</evidence>
<proteinExistence type="predicted"/>
<dbReference type="RefSeq" id="WP_200825720.1">
    <property type="nucleotide sequence ID" value="NZ_FWXV01000005.1"/>
</dbReference>
<evidence type="ECO:0000313" key="1">
    <source>
        <dbReference type="EMBL" id="SMD18318.1"/>
    </source>
</evidence>
<dbReference type="EMBL" id="FWXV01000005">
    <property type="protein sequence ID" value="SMD18318.1"/>
    <property type="molecule type" value="Genomic_DNA"/>
</dbReference>
<gene>
    <name evidence="1" type="ORF">SAMN05661093_05747</name>
</gene>
<sequence>WSNQGTPGGGIAAGVGATAVRNSSGGAERPYAFVRGADGNLWLNWWSGRAWAWSNQGAPSGGVSDGVGALTVDNARPYAFVRAGDGNLWVHWWTGRAWNWANQGSVGSGIAGGLGATIVADPSHRPYAFVRTNTGGLAVNWWE</sequence>
<dbReference type="Proteomes" id="UP000192674">
    <property type="component" value="Unassembled WGS sequence"/>
</dbReference>
<accession>A0A1W2F9K7</accession>
<organism evidence="1 2">
    <name type="scientific">Kibdelosporangium aridum</name>
    <dbReference type="NCBI Taxonomy" id="2030"/>
    <lineage>
        <taxon>Bacteria</taxon>
        <taxon>Bacillati</taxon>
        <taxon>Actinomycetota</taxon>
        <taxon>Actinomycetes</taxon>
        <taxon>Pseudonocardiales</taxon>
        <taxon>Pseudonocardiaceae</taxon>
        <taxon>Kibdelosporangium</taxon>
    </lineage>
</organism>
<dbReference type="AlphaFoldDB" id="A0A1W2F9K7"/>
<dbReference type="Gene3D" id="2.120.10.70">
    <property type="entry name" value="Fucose-specific lectin"/>
    <property type="match status" value="1"/>
</dbReference>
<name>A0A1W2F9K7_KIBAR</name>
<feature type="non-terminal residue" evidence="1">
    <location>
        <position position="1"/>
    </location>
</feature>
<reference evidence="1 2" key="1">
    <citation type="submission" date="2017-04" db="EMBL/GenBank/DDBJ databases">
        <authorList>
            <person name="Afonso C.L."/>
            <person name="Miller P.J."/>
            <person name="Scott M.A."/>
            <person name="Spackman E."/>
            <person name="Goraichik I."/>
            <person name="Dimitrov K.M."/>
            <person name="Suarez D.L."/>
            <person name="Swayne D.E."/>
        </authorList>
    </citation>
    <scope>NUCLEOTIDE SEQUENCE [LARGE SCALE GENOMIC DNA]</scope>
    <source>
        <strain evidence="1 2">DSM 43828</strain>
    </source>
</reference>